<proteinExistence type="predicted"/>
<feature type="transmembrane region" description="Helical" evidence="1">
    <location>
        <begin position="152"/>
        <end position="170"/>
    </location>
</feature>
<feature type="transmembrane region" description="Helical" evidence="1">
    <location>
        <begin position="182"/>
        <end position="209"/>
    </location>
</feature>
<accession>A0A4P9ZZ32</accession>
<dbReference type="EMBL" id="ML002314">
    <property type="protein sequence ID" value="RKP38947.1"/>
    <property type="molecule type" value="Genomic_DNA"/>
</dbReference>
<dbReference type="Pfam" id="PF14494">
    <property type="entry name" value="DUF4436"/>
    <property type="match status" value="1"/>
</dbReference>
<keyword evidence="1" id="KW-1133">Transmembrane helix</keyword>
<dbReference type="InterPro" id="IPR027948">
    <property type="entry name" value="DUF4436"/>
</dbReference>
<evidence type="ECO:0000313" key="3">
    <source>
        <dbReference type="Proteomes" id="UP000268162"/>
    </source>
</evidence>
<keyword evidence="1" id="KW-0812">Transmembrane</keyword>
<dbReference type="STRING" id="215637.A0A4P9ZZ32"/>
<feature type="transmembrane region" description="Helical" evidence="1">
    <location>
        <begin position="121"/>
        <end position="146"/>
    </location>
</feature>
<sequence>VHFTMNPYGAYAGKGNILAKPLTAFLAIQNVQFPANATMQDVEYNVPFLTGNVRDYPFDAYRADSLIMFQETNTTNPVPVSFLFDGVIAGVNFKSDFIEVDGGTPNMYDFVAEVHRNSTTLFFSIFVVVTMWLISIAIFIMAVQVLFSGREIPPPLVGFGATILFAFPALRNSFPGVPQIGCYIDTVGFFGPISIVSISTCAIVFTFLLRWR</sequence>
<feature type="non-terminal residue" evidence="2">
    <location>
        <position position="212"/>
    </location>
</feature>
<organism evidence="2 3">
    <name type="scientific">Dimargaris cristalligena</name>
    <dbReference type="NCBI Taxonomy" id="215637"/>
    <lineage>
        <taxon>Eukaryota</taxon>
        <taxon>Fungi</taxon>
        <taxon>Fungi incertae sedis</taxon>
        <taxon>Zoopagomycota</taxon>
        <taxon>Kickxellomycotina</taxon>
        <taxon>Dimargaritomycetes</taxon>
        <taxon>Dimargaritales</taxon>
        <taxon>Dimargaritaceae</taxon>
        <taxon>Dimargaris</taxon>
    </lineage>
</organism>
<keyword evidence="1" id="KW-0472">Membrane</keyword>
<protein>
    <submittedName>
        <fullName evidence="2">Uncharacterized protein</fullName>
    </submittedName>
</protein>
<name>A0A4P9ZZ32_9FUNG</name>
<keyword evidence="3" id="KW-1185">Reference proteome</keyword>
<reference evidence="3" key="1">
    <citation type="journal article" date="2018" name="Nat. Microbiol.">
        <title>Leveraging single-cell genomics to expand the fungal tree of life.</title>
        <authorList>
            <person name="Ahrendt S.R."/>
            <person name="Quandt C.A."/>
            <person name="Ciobanu D."/>
            <person name="Clum A."/>
            <person name="Salamov A."/>
            <person name="Andreopoulos B."/>
            <person name="Cheng J.F."/>
            <person name="Woyke T."/>
            <person name="Pelin A."/>
            <person name="Henrissat B."/>
            <person name="Reynolds N.K."/>
            <person name="Benny G.L."/>
            <person name="Smith M.E."/>
            <person name="James T.Y."/>
            <person name="Grigoriev I.V."/>
        </authorList>
    </citation>
    <scope>NUCLEOTIDE SEQUENCE [LARGE SCALE GENOMIC DNA]</scope>
    <source>
        <strain evidence="3">RSA 468</strain>
    </source>
</reference>
<feature type="non-terminal residue" evidence="2">
    <location>
        <position position="1"/>
    </location>
</feature>
<gene>
    <name evidence="2" type="ORF">BJ085DRAFT_3356</name>
</gene>
<dbReference type="Proteomes" id="UP000268162">
    <property type="component" value="Unassembled WGS sequence"/>
</dbReference>
<evidence type="ECO:0000256" key="1">
    <source>
        <dbReference type="SAM" id="Phobius"/>
    </source>
</evidence>
<evidence type="ECO:0000313" key="2">
    <source>
        <dbReference type="EMBL" id="RKP38947.1"/>
    </source>
</evidence>
<dbReference type="AlphaFoldDB" id="A0A4P9ZZ32"/>